<dbReference type="Gene3D" id="3.40.140.10">
    <property type="entry name" value="Cytidine Deaminase, domain 2"/>
    <property type="match status" value="1"/>
</dbReference>
<evidence type="ECO:0000256" key="4">
    <source>
        <dbReference type="ARBA" id="ARBA00022833"/>
    </source>
</evidence>
<dbReference type="NCBIfam" id="NF041370">
    <property type="entry name" value="desamp_Halo"/>
    <property type="match status" value="1"/>
</dbReference>
<dbReference type="GO" id="GO:0006508">
    <property type="term" value="P:proteolysis"/>
    <property type="evidence" value="ECO:0007669"/>
    <property type="project" value="UniProtKB-KW"/>
</dbReference>
<dbReference type="InterPro" id="IPR053551">
    <property type="entry name" value="Metalloprotease_DSAMP"/>
</dbReference>
<name>A0A1N7B169_9EURY</name>
<dbReference type="RefSeq" id="WP_076430349.1">
    <property type="nucleotide sequence ID" value="NZ_FTNO01000002.1"/>
</dbReference>
<dbReference type="InterPro" id="IPR037518">
    <property type="entry name" value="MPN"/>
</dbReference>
<sequence>MLVLSREVYDTLVSRARRGRPDEICGILAGTQGSPTTVEDTFQAENVAETPETNYEIHPEEQLAIMEEIEDREQDVVGFYHSHPAGPDHPSETDAEYATWDGYSYVIVSLNGAYPFVGSWRWTGEAFDPEIVHLE</sequence>
<dbReference type="CDD" id="cd08070">
    <property type="entry name" value="MPN_like"/>
    <property type="match status" value="1"/>
</dbReference>
<organism evidence="7 8">
    <name type="scientific">Haladaptatus litoreus</name>
    <dbReference type="NCBI Taxonomy" id="553468"/>
    <lineage>
        <taxon>Archaea</taxon>
        <taxon>Methanobacteriati</taxon>
        <taxon>Methanobacteriota</taxon>
        <taxon>Stenosarchaea group</taxon>
        <taxon>Halobacteria</taxon>
        <taxon>Halobacteriales</taxon>
        <taxon>Haladaptataceae</taxon>
        <taxon>Haladaptatus</taxon>
    </lineage>
</organism>
<proteinExistence type="predicted"/>
<dbReference type="Pfam" id="PF14464">
    <property type="entry name" value="Prok-JAB"/>
    <property type="match status" value="1"/>
</dbReference>
<protein>
    <submittedName>
        <fullName evidence="7">Proteasome lid subunit RPN8/RPN11, contains Jab1/MPN metalloenzyme (JAMM) motif</fullName>
    </submittedName>
</protein>
<keyword evidence="7" id="KW-0647">Proteasome</keyword>
<keyword evidence="2" id="KW-0479">Metal-binding</keyword>
<reference evidence="8" key="1">
    <citation type="submission" date="2017-01" db="EMBL/GenBank/DDBJ databases">
        <authorList>
            <person name="Varghese N."/>
            <person name="Submissions S."/>
        </authorList>
    </citation>
    <scope>NUCLEOTIDE SEQUENCE [LARGE SCALE GENOMIC DNA]</scope>
    <source>
        <strain evidence="8">CGMCC 1.7737</strain>
    </source>
</reference>
<dbReference type="SMART" id="SM00232">
    <property type="entry name" value="JAB_MPN"/>
    <property type="match status" value="1"/>
</dbReference>
<dbReference type="EMBL" id="FTNO01000002">
    <property type="protein sequence ID" value="SIR45090.1"/>
    <property type="molecule type" value="Genomic_DNA"/>
</dbReference>
<evidence type="ECO:0000313" key="7">
    <source>
        <dbReference type="EMBL" id="SIR45090.1"/>
    </source>
</evidence>
<keyword evidence="4" id="KW-0862">Zinc</keyword>
<feature type="domain" description="MPN" evidence="6">
    <location>
        <begin position="2"/>
        <end position="126"/>
    </location>
</feature>
<dbReference type="GO" id="GO:0008235">
    <property type="term" value="F:metalloexopeptidase activity"/>
    <property type="evidence" value="ECO:0007669"/>
    <property type="project" value="TreeGrafter"/>
</dbReference>
<dbReference type="AlphaFoldDB" id="A0A1N7B169"/>
<gene>
    <name evidence="7" type="ORF">SAMN05421858_2290</name>
</gene>
<keyword evidence="1" id="KW-0645">Protease</keyword>
<dbReference type="InterPro" id="IPR051929">
    <property type="entry name" value="VirAsm_ModProt"/>
</dbReference>
<evidence type="ECO:0000259" key="6">
    <source>
        <dbReference type="PROSITE" id="PS50249"/>
    </source>
</evidence>
<keyword evidence="3" id="KW-0378">Hydrolase</keyword>
<evidence type="ECO:0000256" key="3">
    <source>
        <dbReference type="ARBA" id="ARBA00022801"/>
    </source>
</evidence>
<dbReference type="OrthoDB" id="10589at2157"/>
<dbReference type="SUPFAM" id="SSF102712">
    <property type="entry name" value="JAB1/MPN domain"/>
    <property type="match status" value="1"/>
</dbReference>
<dbReference type="GO" id="GO:0008270">
    <property type="term" value="F:zinc ion binding"/>
    <property type="evidence" value="ECO:0007669"/>
    <property type="project" value="TreeGrafter"/>
</dbReference>
<dbReference type="InterPro" id="IPR028090">
    <property type="entry name" value="JAB_dom_prok"/>
</dbReference>
<evidence type="ECO:0000256" key="1">
    <source>
        <dbReference type="ARBA" id="ARBA00022670"/>
    </source>
</evidence>
<dbReference type="Proteomes" id="UP000186914">
    <property type="component" value="Unassembled WGS sequence"/>
</dbReference>
<dbReference type="GO" id="GO:0000502">
    <property type="term" value="C:proteasome complex"/>
    <property type="evidence" value="ECO:0007669"/>
    <property type="project" value="UniProtKB-KW"/>
</dbReference>
<dbReference type="PANTHER" id="PTHR34858:SF1">
    <property type="entry name" value="CYSO-CYSTEINE PEPTIDASE"/>
    <property type="match status" value="1"/>
</dbReference>
<keyword evidence="8" id="KW-1185">Reference proteome</keyword>
<dbReference type="PANTHER" id="PTHR34858">
    <property type="entry name" value="CYSO-CYSTEINE PEPTIDASE"/>
    <property type="match status" value="1"/>
</dbReference>
<keyword evidence="5" id="KW-0482">Metalloprotease</keyword>
<evidence type="ECO:0000313" key="8">
    <source>
        <dbReference type="Proteomes" id="UP000186914"/>
    </source>
</evidence>
<dbReference type="PROSITE" id="PS50249">
    <property type="entry name" value="MPN"/>
    <property type="match status" value="1"/>
</dbReference>
<dbReference type="InterPro" id="IPR000555">
    <property type="entry name" value="JAMM/MPN+_dom"/>
</dbReference>
<evidence type="ECO:0000256" key="2">
    <source>
        <dbReference type="ARBA" id="ARBA00022723"/>
    </source>
</evidence>
<evidence type="ECO:0000256" key="5">
    <source>
        <dbReference type="ARBA" id="ARBA00023049"/>
    </source>
</evidence>
<accession>A0A1N7B169</accession>